<evidence type="ECO:0000256" key="6">
    <source>
        <dbReference type="ARBA" id="ARBA00022833"/>
    </source>
</evidence>
<feature type="domain" description="Peptidase M13 N-terminal" evidence="11">
    <location>
        <begin position="436"/>
        <end position="724"/>
    </location>
</feature>
<gene>
    <name evidence="12" type="ORF">V5799_016867</name>
</gene>
<dbReference type="AlphaFoldDB" id="A0AAQ4F4N9"/>
<keyword evidence="13" id="KW-1185">Reference proteome</keyword>
<evidence type="ECO:0000256" key="7">
    <source>
        <dbReference type="ARBA" id="ARBA00023049"/>
    </source>
</evidence>
<dbReference type="Gene3D" id="1.10.1380.10">
    <property type="entry name" value="Neutral endopeptidase , domain2"/>
    <property type="match status" value="1"/>
</dbReference>
<reference evidence="12 13" key="1">
    <citation type="journal article" date="2023" name="Arcadia Sci">
        <title>De novo assembly of a long-read Amblyomma americanum tick genome.</title>
        <authorList>
            <person name="Chou S."/>
            <person name="Poskanzer K.E."/>
            <person name="Rollins M."/>
            <person name="Thuy-Boun P.S."/>
        </authorList>
    </citation>
    <scope>NUCLEOTIDE SEQUENCE [LARGE SCALE GENOMIC DNA]</scope>
    <source>
        <strain evidence="12">F_SG_1</strain>
        <tissue evidence="12">Salivary glands</tissue>
    </source>
</reference>
<keyword evidence="4" id="KW-0479">Metal-binding</keyword>
<evidence type="ECO:0000256" key="9">
    <source>
        <dbReference type="SAM" id="Phobius"/>
    </source>
</evidence>
<dbReference type="PANTHER" id="PTHR11733:SF241">
    <property type="entry name" value="GH26575P-RELATED"/>
    <property type="match status" value="1"/>
</dbReference>
<keyword evidence="3" id="KW-0645">Protease</keyword>
<evidence type="ECO:0000256" key="2">
    <source>
        <dbReference type="ARBA" id="ARBA00007357"/>
    </source>
</evidence>
<sequence length="846" mass="92676">MEGVPKSPKKSGPSKPGGKTPRSPKASRKQAETPNVQSQRGKSSATKPVDTPSSPKLQDGETNQPTLQGAPTEPSAPSSADIPGSTLRQDKAPAYQPAASQLDAIPSSQRQVSSDQKTEVMKAPAQTESKTLLPTSSESLATGLSDLPSSEDKAPGSSDAASDRARVPSDQEEQLGAPTKKTASKATLSVDSEDPARQNGLGEVPSPIALDNVSVIGNHGKGSVSPVSTNKPGLSSALLDRPPSGQRMENKDLSQEAISRGQEKEGINVPLTSDKPALVTTSEAGLASSATTPNIIGTSGAATGRTIGARLQTKMPVIVKATPILEDKRSERPSPARMPDPNLRRMSPEAKNRSPAALSPAMDIGSPSLWNATNKRSFSVMVGATAVIVILALVAITSFLMTRGGPEKGQHSACTTLACEEYSKRLLNSINFSVNPCESFTHFVCDGWRRDHELSVNEDTLRAALDSLYYKITGLKVPDSNRSALEKAAVFYRSCECVGRGKCDQLVDVLSALTEAGIEWPRHARKPDVLRTMLFSSLRLRWGGVFSFEIASRGREKHVMIRIADELHLLKRKMHEQLRVSVELRKQYFEVLRDQFKDTTNGNRDDLVSFADTLYIERNISENLWASAHSTNTQILKDELLYGVVANLTQERWRETLRECGVALDRNDTLVFSSDAYMFFFHFMMLWLQNTVKDMHLFVSWCTVQVAALFANQRLLVNFYGGQAKAELTHKISCFSKTFLITGNDLTRRNYGRHMEPVSLRTALDAYRANGEALRRDLPVMRLESLSTEQLFFVAACFTRCAGREDFGRVSQVQCDDTFKHVPEFATVFQCKPGAPMNPDQRCKLL</sequence>
<dbReference type="Pfam" id="PF05649">
    <property type="entry name" value="Peptidase_M13_N"/>
    <property type="match status" value="1"/>
</dbReference>
<evidence type="ECO:0000256" key="4">
    <source>
        <dbReference type="ARBA" id="ARBA00022723"/>
    </source>
</evidence>
<dbReference type="GO" id="GO:0046872">
    <property type="term" value="F:metal ion binding"/>
    <property type="evidence" value="ECO:0007669"/>
    <property type="project" value="UniProtKB-KW"/>
</dbReference>
<feature type="compositionally biased region" description="Polar residues" evidence="8">
    <location>
        <begin position="32"/>
        <end position="69"/>
    </location>
</feature>
<dbReference type="GO" id="GO:0016485">
    <property type="term" value="P:protein processing"/>
    <property type="evidence" value="ECO:0007669"/>
    <property type="project" value="TreeGrafter"/>
</dbReference>
<dbReference type="Gene3D" id="3.40.390.10">
    <property type="entry name" value="Collagenase (Catalytic Domain)"/>
    <property type="match status" value="2"/>
</dbReference>
<comment type="similarity">
    <text evidence="2">Belongs to the peptidase M13 family.</text>
</comment>
<feature type="compositionally biased region" description="Polar residues" evidence="8">
    <location>
        <begin position="126"/>
        <end position="142"/>
    </location>
</feature>
<evidence type="ECO:0000256" key="3">
    <source>
        <dbReference type="ARBA" id="ARBA00022670"/>
    </source>
</evidence>
<feature type="transmembrane region" description="Helical" evidence="9">
    <location>
        <begin position="378"/>
        <end position="401"/>
    </location>
</feature>
<comment type="cofactor">
    <cofactor evidence="1">
        <name>Zn(2+)</name>
        <dbReference type="ChEBI" id="CHEBI:29105"/>
    </cofactor>
</comment>
<protein>
    <submittedName>
        <fullName evidence="12">Uncharacterized protein</fullName>
    </submittedName>
</protein>
<dbReference type="GO" id="GO:0005886">
    <property type="term" value="C:plasma membrane"/>
    <property type="evidence" value="ECO:0007669"/>
    <property type="project" value="TreeGrafter"/>
</dbReference>
<keyword evidence="9" id="KW-0472">Membrane</keyword>
<feature type="compositionally biased region" description="Polar residues" evidence="8">
    <location>
        <begin position="106"/>
        <end position="115"/>
    </location>
</feature>
<evidence type="ECO:0000313" key="12">
    <source>
        <dbReference type="EMBL" id="KAK8781793.1"/>
    </source>
</evidence>
<feature type="compositionally biased region" description="Basic and acidic residues" evidence="8">
    <location>
        <begin position="342"/>
        <end position="352"/>
    </location>
</feature>
<name>A0AAQ4F4N9_AMBAM</name>
<evidence type="ECO:0000259" key="11">
    <source>
        <dbReference type="Pfam" id="PF05649"/>
    </source>
</evidence>
<dbReference type="InterPro" id="IPR024079">
    <property type="entry name" value="MetalloPept_cat_dom_sf"/>
</dbReference>
<dbReference type="PROSITE" id="PS51885">
    <property type="entry name" value="NEPRILYSIN"/>
    <property type="match status" value="1"/>
</dbReference>
<proteinExistence type="inferred from homology"/>
<feature type="region of interest" description="Disordered" evidence="8">
    <location>
        <begin position="1"/>
        <end position="206"/>
    </location>
</feature>
<keyword evidence="9" id="KW-1133">Transmembrane helix</keyword>
<feature type="region of interest" description="Disordered" evidence="8">
    <location>
        <begin position="221"/>
        <end position="248"/>
    </location>
</feature>
<keyword evidence="9" id="KW-0812">Transmembrane</keyword>
<keyword evidence="5" id="KW-0378">Hydrolase</keyword>
<evidence type="ECO:0000256" key="5">
    <source>
        <dbReference type="ARBA" id="ARBA00022801"/>
    </source>
</evidence>
<dbReference type="PANTHER" id="PTHR11733">
    <property type="entry name" value="ZINC METALLOPROTEASE FAMILY M13 NEPRILYSIN-RELATED"/>
    <property type="match status" value="1"/>
</dbReference>
<dbReference type="InterPro" id="IPR000718">
    <property type="entry name" value="Peptidase_M13"/>
</dbReference>
<dbReference type="Proteomes" id="UP001321473">
    <property type="component" value="Unassembled WGS sequence"/>
</dbReference>
<dbReference type="InterPro" id="IPR008753">
    <property type="entry name" value="Peptidase_M13_N"/>
</dbReference>
<comment type="caution">
    <text evidence="12">The sequence shown here is derived from an EMBL/GenBank/DDBJ whole genome shotgun (WGS) entry which is preliminary data.</text>
</comment>
<organism evidence="12 13">
    <name type="scientific">Amblyomma americanum</name>
    <name type="common">Lone star tick</name>
    <dbReference type="NCBI Taxonomy" id="6943"/>
    <lineage>
        <taxon>Eukaryota</taxon>
        <taxon>Metazoa</taxon>
        <taxon>Ecdysozoa</taxon>
        <taxon>Arthropoda</taxon>
        <taxon>Chelicerata</taxon>
        <taxon>Arachnida</taxon>
        <taxon>Acari</taxon>
        <taxon>Parasitiformes</taxon>
        <taxon>Ixodida</taxon>
        <taxon>Ixodoidea</taxon>
        <taxon>Ixodidae</taxon>
        <taxon>Amblyomminae</taxon>
        <taxon>Amblyomma</taxon>
    </lineage>
</organism>
<feature type="compositionally biased region" description="Low complexity" evidence="8">
    <location>
        <begin position="1"/>
        <end position="24"/>
    </location>
</feature>
<keyword evidence="7" id="KW-0482">Metalloprotease</keyword>
<dbReference type="EMBL" id="JARKHS020007326">
    <property type="protein sequence ID" value="KAK8781793.1"/>
    <property type="molecule type" value="Genomic_DNA"/>
</dbReference>
<accession>A0AAQ4F4N9</accession>
<evidence type="ECO:0000256" key="8">
    <source>
        <dbReference type="SAM" id="MobiDB-lite"/>
    </source>
</evidence>
<dbReference type="Pfam" id="PF01431">
    <property type="entry name" value="Peptidase_M13"/>
    <property type="match status" value="1"/>
</dbReference>
<evidence type="ECO:0000313" key="13">
    <source>
        <dbReference type="Proteomes" id="UP001321473"/>
    </source>
</evidence>
<evidence type="ECO:0000259" key="10">
    <source>
        <dbReference type="Pfam" id="PF01431"/>
    </source>
</evidence>
<feature type="region of interest" description="Disordered" evidence="8">
    <location>
        <begin position="327"/>
        <end position="360"/>
    </location>
</feature>
<feature type="domain" description="Peptidase M13 C-terminal" evidence="10">
    <location>
        <begin position="759"/>
        <end position="845"/>
    </location>
</feature>
<dbReference type="GO" id="GO:0004222">
    <property type="term" value="F:metalloendopeptidase activity"/>
    <property type="evidence" value="ECO:0007669"/>
    <property type="project" value="InterPro"/>
</dbReference>
<evidence type="ECO:0000256" key="1">
    <source>
        <dbReference type="ARBA" id="ARBA00001947"/>
    </source>
</evidence>
<dbReference type="SUPFAM" id="SSF55486">
    <property type="entry name" value="Metalloproteases ('zincins'), catalytic domain"/>
    <property type="match status" value="1"/>
</dbReference>
<dbReference type="InterPro" id="IPR042089">
    <property type="entry name" value="Peptidase_M13_dom_2"/>
</dbReference>
<keyword evidence="6" id="KW-0862">Zinc</keyword>
<dbReference type="InterPro" id="IPR018497">
    <property type="entry name" value="Peptidase_M13_C"/>
</dbReference>